<organism evidence="3 4">
    <name type="scientific">Delitschia confertaspora ATCC 74209</name>
    <dbReference type="NCBI Taxonomy" id="1513339"/>
    <lineage>
        <taxon>Eukaryota</taxon>
        <taxon>Fungi</taxon>
        <taxon>Dikarya</taxon>
        <taxon>Ascomycota</taxon>
        <taxon>Pezizomycotina</taxon>
        <taxon>Dothideomycetes</taxon>
        <taxon>Pleosporomycetidae</taxon>
        <taxon>Pleosporales</taxon>
        <taxon>Delitschiaceae</taxon>
        <taxon>Delitschia</taxon>
    </lineage>
</organism>
<dbReference type="Pfam" id="PF08590">
    <property type="entry name" value="DUF1771"/>
    <property type="match status" value="1"/>
</dbReference>
<keyword evidence="4" id="KW-1185">Reference proteome</keyword>
<dbReference type="InterPro" id="IPR002625">
    <property type="entry name" value="Smr_dom"/>
</dbReference>
<dbReference type="EMBL" id="ML994145">
    <property type="protein sequence ID" value="KAF2198422.1"/>
    <property type="molecule type" value="Genomic_DNA"/>
</dbReference>
<dbReference type="SMART" id="SM01162">
    <property type="entry name" value="DUF1771"/>
    <property type="match status" value="1"/>
</dbReference>
<comment type="caution">
    <text evidence="3">The sequence shown here is derived from an EMBL/GenBank/DDBJ whole genome shotgun (WGS) entry which is preliminary data.</text>
</comment>
<proteinExistence type="predicted"/>
<evidence type="ECO:0000259" key="2">
    <source>
        <dbReference type="PROSITE" id="PS50828"/>
    </source>
</evidence>
<name>A0A9P4JFF9_9PLEO</name>
<dbReference type="InterPro" id="IPR058864">
    <property type="entry name" value="UBA_10"/>
</dbReference>
<dbReference type="InterPro" id="IPR009060">
    <property type="entry name" value="UBA-like_sf"/>
</dbReference>
<feature type="domain" description="Smr" evidence="2">
    <location>
        <begin position="451"/>
        <end position="541"/>
    </location>
</feature>
<dbReference type="CDD" id="cd14279">
    <property type="entry name" value="CUE"/>
    <property type="match status" value="1"/>
</dbReference>
<protein>
    <recommendedName>
        <fullName evidence="2">Smr domain-containing protein</fullName>
    </recommendedName>
</protein>
<evidence type="ECO:0000313" key="4">
    <source>
        <dbReference type="Proteomes" id="UP000799536"/>
    </source>
</evidence>
<dbReference type="PANTHER" id="PTHR46535:SF1">
    <property type="entry name" value="NEDD4-BINDING PROTEIN 2"/>
    <property type="match status" value="1"/>
</dbReference>
<dbReference type="SMART" id="SM00463">
    <property type="entry name" value="SMR"/>
    <property type="match status" value="1"/>
</dbReference>
<dbReference type="Proteomes" id="UP000799536">
    <property type="component" value="Unassembled WGS sequence"/>
</dbReference>
<feature type="region of interest" description="Disordered" evidence="1">
    <location>
        <begin position="194"/>
        <end position="222"/>
    </location>
</feature>
<reference evidence="3" key="1">
    <citation type="journal article" date="2020" name="Stud. Mycol.">
        <title>101 Dothideomycetes genomes: a test case for predicting lifestyles and emergence of pathogens.</title>
        <authorList>
            <person name="Haridas S."/>
            <person name="Albert R."/>
            <person name="Binder M."/>
            <person name="Bloem J."/>
            <person name="Labutti K."/>
            <person name="Salamov A."/>
            <person name="Andreopoulos B."/>
            <person name="Baker S."/>
            <person name="Barry K."/>
            <person name="Bills G."/>
            <person name="Bluhm B."/>
            <person name="Cannon C."/>
            <person name="Castanera R."/>
            <person name="Culley D."/>
            <person name="Daum C."/>
            <person name="Ezra D."/>
            <person name="Gonzalez J."/>
            <person name="Henrissat B."/>
            <person name="Kuo A."/>
            <person name="Liang C."/>
            <person name="Lipzen A."/>
            <person name="Lutzoni F."/>
            <person name="Magnuson J."/>
            <person name="Mondo S."/>
            <person name="Nolan M."/>
            <person name="Ohm R."/>
            <person name="Pangilinan J."/>
            <person name="Park H.-J."/>
            <person name="Ramirez L."/>
            <person name="Alfaro M."/>
            <person name="Sun H."/>
            <person name="Tritt A."/>
            <person name="Yoshinaga Y."/>
            <person name="Zwiers L.-H."/>
            <person name="Turgeon B."/>
            <person name="Goodwin S."/>
            <person name="Spatafora J."/>
            <person name="Crous P."/>
            <person name="Grigoriev I."/>
        </authorList>
    </citation>
    <scope>NUCLEOTIDE SEQUENCE</scope>
    <source>
        <strain evidence="3">ATCC 74209</strain>
    </source>
</reference>
<dbReference type="PROSITE" id="PS50828">
    <property type="entry name" value="SMR"/>
    <property type="match status" value="1"/>
</dbReference>
<sequence>MAEDLQALEREYCPPIDSALFHAIYSEHANIPDGIQLARGLLDALKESALEEQLTDFDPSGSSGDALRVNPSQYSPSEVESNAESGLTKSTVTDYTSVSNDLLGSDIRSSSGSSSGESCEGGYFKETEGFDTTTKEFLLMETFPTLRPDLIEFILKKCNYNYAKATDELLNQVYFEDSRGSFGEEPAVAKGVDAFFDDSQVPQQGKGKGKGKGRKKKNRSPLSTIQAASEAYLSAPDSSSNKWADGSRDIDFIVSKTRLPKNAVASMYHANGTSLSATITAILEKNMKENKVANEADAETLSSALELVDEFSGIELDIAVALIRVTAPSTAAARELANAFTTNVGKLDGGIEVVPRYAPIRLSDPTPSTHNKPLALPPPAHIHSAESLFVARGEAFNQASAAYRRGKSDPLMKAAAGYYSQVGRDLNVNLRQINEAQADALVDSQSSVTHLDLHGVTVQSATRIAKQKVQVWWDGLGEARIPGGGRKGVGEGYRIITGLGRHSKDGKGKIGPAVVRALVKEGWKVEVGSGELLVVGKARTK</sequence>
<dbReference type="InterPro" id="IPR013899">
    <property type="entry name" value="DUF1771"/>
</dbReference>
<accession>A0A9P4JFF9</accession>
<dbReference type="Gene3D" id="3.30.1370.110">
    <property type="match status" value="1"/>
</dbReference>
<feature type="compositionally biased region" description="Polar residues" evidence="1">
    <location>
        <begin position="70"/>
        <end position="90"/>
    </location>
</feature>
<gene>
    <name evidence="3" type="ORF">GQ43DRAFT_457843</name>
</gene>
<dbReference type="Pfam" id="PF26286">
    <property type="entry name" value="UBA_10"/>
    <property type="match status" value="1"/>
</dbReference>
<dbReference type="OrthoDB" id="443981at2759"/>
<dbReference type="GO" id="GO:0004519">
    <property type="term" value="F:endonuclease activity"/>
    <property type="evidence" value="ECO:0007669"/>
    <property type="project" value="TreeGrafter"/>
</dbReference>
<feature type="compositionally biased region" description="Basic residues" evidence="1">
    <location>
        <begin position="207"/>
        <end position="219"/>
    </location>
</feature>
<dbReference type="InterPro" id="IPR052772">
    <property type="entry name" value="Endo/PolyKinase_Domain-Protein"/>
</dbReference>
<dbReference type="GO" id="GO:0005634">
    <property type="term" value="C:nucleus"/>
    <property type="evidence" value="ECO:0007669"/>
    <property type="project" value="TreeGrafter"/>
</dbReference>
<dbReference type="PANTHER" id="PTHR46535">
    <property type="entry name" value="NEDD4-BINDING PROTEIN 2"/>
    <property type="match status" value="1"/>
</dbReference>
<evidence type="ECO:0000256" key="1">
    <source>
        <dbReference type="SAM" id="MobiDB-lite"/>
    </source>
</evidence>
<dbReference type="SUPFAM" id="SSF160443">
    <property type="entry name" value="SMR domain-like"/>
    <property type="match status" value="1"/>
</dbReference>
<feature type="region of interest" description="Disordered" evidence="1">
    <location>
        <begin position="55"/>
        <end position="90"/>
    </location>
</feature>
<dbReference type="SUPFAM" id="SSF46934">
    <property type="entry name" value="UBA-like"/>
    <property type="match status" value="1"/>
</dbReference>
<dbReference type="AlphaFoldDB" id="A0A9P4JFF9"/>
<dbReference type="InterPro" id="IPR036063">
    <property type="entry name" value="Smr_dom_sf"/>
</dbReference>
<evidence type="ECO:0000313" key="3">
    <source>
        <dbReference type="EMBL" id="KAF2198422.1"/>
    </source>
</evidence>